<dbReference type="PANTHER" id="PTHR47510">
    <property type="entry name" value="REVERSE TRANSCRIPTASE DOMAIN-CONTAINING PROTEIN"/>
    <property type="match status" value="1"/>
</dbReference>
<gene>
    <name evidence="1" type="ORF">PACLA_8A047828</name>
</gene>
<accession>A0A6S7J1M1</accession>
<dbReference type="EMBL" id="CACRXK020012926">
    <property type="protein sequence ID" value="CAB4024258.1"/>
    <property type="molecule type" value="Genomic_DNA"/>
</dbReference>
<reference evidence="1" key="1">
    <citation type="submission" date="2020-04" db="EMBL/GenBank/DDBJ databases">
        <authorList>
            <person name="Alioto T."/>
            <person name="Alioto T."/>
            <person name="Gomez Garrido J."/>
        </authorList>
    </citation>
    <scope>NUCLEOTIDE SEQUENCE</scope>
    <source>
        <strain evidence="1">A484AB</strain>
    </source>
</reference>
<dbReference type="InterPro" id="IPR000477">
    <property type="entry name" value="RT_dom"/>
</dbReference>
<protein>
    <submittedName>
        <fullName evidence="1">Uncharacterized protein</fullName>
    </submittedName>
</protein>
<name>A0A6S7J1M1_PARCT</name>
<dbReference type="AlphaFoldDB" id="A0A6S7J1M1"/>
<proteinExistence type="predicted"/>
<dbReference type="PROSITE" id="PS50878">
    <property type="entry name" value="RT_POL"/>
    <property type="match status" value="1"/>
</dbReference>
<organism evidence="1 2">
    <name type="scientific">Paramuricea clavata</name>
    <name type="common">Red gorgonian</name>
    <name type="synonym">Violescent sea-whip</name>
    <dbReference type="NCBI Taxonomy" id="317549"/>
    <lineage>
        <taxon>Eukaryota</taxon>
        <taxon>Metazoa</taxon>
        <taxon>Cnidaria</taxon>
        <taxon>Anthozoa</taxon>
        <taxon>Octocorallia</taxon>
        <taxon>Malacalcyonacea</taxon>
        <taxon>Plexauridae</taxon>
        <taxon>Paramuricea</taxon>
    </lineage>
</organism>
<dbReference type="PANTHER" id="PTHR47510:SF3">
    <property type="entry name" value="ENDO_EXONUCLEASE_PHOSPHATASE DOMAIN-CONTAINING PROTEIN"/>
    <property type="match status" value="1"/>
</dbReference>
<dbReference type="OrthoDB" id="419189at2759"/>
<evidence type="ECO:0000313" key="2">
    <source>
        <dbReference type="Proteomes" id="UP001152795"/>
    </source>
</evidence>
<comment type="caution">
    <text evidence="1">The sequence shown here is derived from an EMBL/GenBank/DDBJ whole genome shotgun (WGS) entry which is preliminary data.</text>
</comment>
<dbReference type="SUPFAM" id="SSF57997">
    <property type="entry name" value="Tropomyosin"/>
    <property type="match status" value="1"/>
</dbReference>
<sequence>MYINKSRILLFILPHTEDKVPQAEDKVPHAEDKVPHAEDKVPHTEDKVLQAEDKVPHTEDKVLHTEDKFPHADADVRKLLSNFKMKSCLIDPAPTLVLKECNESLLPFYTRIINLSLQSAVMTEPFKIAMLDPLLKKVNADSDMFQNFRPVSNLKFLSKLVERAVFVQLNEYLVENELHEVFQSAYKSFHSTETSLLRVQNDILQSLDKKQSVILVLLDLSAAFDTIGHEILLS</sequence>
<dbReference type="Pfam" id="PF00078">
    <property type="entry name" value="RVT_1"/>
    <property type="match status" value="1"/>
</dbReference>
<keyword evidence="2" id="KW-1185">Reference proteome</keyword>
<evidence type="ECO:0000313" key="1">
    <source>
        <dbReference type="EMBL" id="CAB4024258.1"/>
    </source>
</evidence>
<dbReference type="Proteomes" id="UP001152795">
    <property type="component" value="Unassembled WGS sequence"/>
</dbReference>